<dbReference type="RefSeq" id="WP_160366093.1">
    <property type="nucleotide sequence ID" value="NZ_JACEIB010000006.1"/>
</dbReference>
<gene>
    <name evidence="1" type="ORF">HZF05_11080</name>
</gene>
<sequence length="118" mass="13380">MNAPNDRQLEIAEAAVASTLTAVAKQHGVTVERVRQIALKVARYREWHAIHLAELALPLGERRVEYMGFPAPVRNALLWEGIETGEQLAALDRKTVLYTPHAGRATWREIEKYLRENP</sequence>
<dbReference type="Gene3D" id="1.10.150.20">
    <property type="entry name" value="5' to 3' exonuclease, C-terminal subdomain"/>
    <property type="match status" value="1"/>
</dbReference>
<reference evidence="1 2" key="1">
    <citation type="submission" date="2020-07" db="EMBL/GenBank/DDBJ databases">
        <authorList>
            <person name="Sun Q."/>
        </authorList>
    </citation>
    <scope>NUCLEOTIDE SEQUENCE [LARGE SCALE GENOMIC DNA]</scope>
    <source>
        <strain evidence="1 2">CGMCC 1.13654</strain>
    </source>
</reference>
<evidence type="ECO:0000313" key="2">
    <source>
        <dbReference type="Proteomes" id="UP000570166"/>
    </source>
</evidence>
<dbReference type="Proteomes" id="UP000570166">
    <property type="component" value="Unassembled WGS sequence"/>
</dbReference>
<evidence type="ECO:0000313" key="1">
    <source>
        <dbReference type="EMBL" id="MBA2934638.1"/>
    </source>
</evidence>
<organism evidence="1 2">
    <name type="scientific">Sphingomonas chungangi</name>
    <dbReference type="NCBI Taxonomy" id="2683589"/>
    <lineage>
        <taxon>Bacteria</taxon>
        <taxon>Pseudomonadati</taxon>
        <taxon>Pseudomonadota</taxon>
        <taxon>Alphaproteobacteria</taxon>
        <taxon>Sphingomonadales</taxon>
        <taxon>Sphingomonadaceae</taxon>
        <taxon>Sphingomonas</taxon>
    </lineage>
</organism>
<dbReference type="AlphaFoldDB" id="A0A838LAX2"/>
<comment type="caution">
    <text evidence="1">The sequence shown here is derived from an EMBL/GenBank/DDBJ whole genome shotgun (WGS) entry which is preliminary data.</text>
</comment>
<keyword evidence="2" id="KW-1185">Reference proteome</keyword>
<dbReference type="EMBL" id="JACEIB010000006">
    <property type="protein sequence ID" value="MBA2934638.1"/>
    <property type="molecule type" value="Genomic_DNA"/>
</dbReference>
<proteinExistence type="predicted"/>
<dbReference type="SUPFAM" id="SSF47789">
    <property type="entry name" value="C-terminal domain of RNA polymerase alpha subunit"/>
    <property type="match status" value="1"/>
</dbReference>
<protein>
    <submittedName>
        <fullName evidence="1">Uncharacterized protein</fullName>
    </submittedName>
</protein>
<name>A0A838LAX2_9SPHN</name>
<accession>A0A838LAX2</accession>